<keyword evidence="2" id="KW-1185">Reference proteome</keyword>
<accession>A0ABN8T4I7</accession>
<reference evidence="1 2" key="1">
    <citation type="submission" date="2022-05" db="EMBL/GenBank/DDBJ databases">
        <authorList>
            <consortium name="Genoscope - CEA"/>
            <person name="William W."/>
        </authorList>
    </citation>
    <scope>NUCLEOTIDE SEQUENCE [LARGE SCALE GENOMIC DNA]</scope>
</reference>
<feature type="non-terminal residue" evidence="1">
    <location>
        <position position="1"/>
    </location>
</feature>
<evidence type="ECO:0000313" key="2">
    <source>
        <dbReference type="Proteomes" id="UP001159427"/>
    </source>
</evidence>
<protein>
    <submittedName>
        <fullName evidence="1">Uncharacterized protein</fullName>
    </submittedName>
</protein>
<comment type="caution">
    <text evidence="1">The sequence shown here is derived from an EMBL/GenBank/DDBJ whole genome shotgun (WGS) entry which is preliminary data.</text>
</comment>
<sequence>KISAGIAILKRVSHFILFDTRMNMYNALVMPYFNCCSAGLADKLQKMQNRAARILTFSNYEVRSSVLLDELRW</sequence>
<dbReference type="Proteomes" id="UP001159427">
    <property type="component" value="Unassembled WGS sequence"/>
</dbReference>
<feature type="non-terminal residue" evidence="1">
    <location>
        <position position="73"/>
    </location>
</feature>
<evidence type="ECO:0000313" key="1">
    <source>
        <dbReference type="EMBL" id="CAH3199209.1"/>
    </source>
</evidence>
<dbReference type="EMBL" id="CALNXI010006869">
    <property type="protein sequence ID" value="CAH3199209.1"/>
    <property type="molecule type" value="Genomic_DNA"/>
</dbReference>
<name>A0ABN8T4I7_9CNID</name>
<gene>
    <name evidence="1" type="ORF">PEVE_00039199</name>
</gene>
<organism evidence="1 2">
    <name type="scientific">Porites evermanni</name>
    <dbReference type="NCBI Taxonomy" id="104178"/>
    <lineage>
        <taxon>Eukaryota</taxon>
        <taxon>Metazoa</taxon>
        <taxon>Cnidaria</taxon>
        <taxon>Anthozoa</taxon>
        <taxon>Hexacorallia</taxon>
        <taxon>Scleractinia</taxon>
        <taxon>Fungiina</taxon>
        <taxon>Poritidae</taxon>
        <taxon>Porites</taxon>
    </lineage>
</organism>
<proteinExistence type="predicted"/>